<organism evidence="1 2">
    <name type="scientific">Eumeta variegata</name>
    <name type="common">Bagworm moth</name>
    <name type="synonym">Eumeta japonica</name>
    <dbReference type="NCBI Taxonomy" id="151549"/>
    <lineage>
        <taxon>Eukaryota</taxon>
        <taxon>Metazoa</taxon>
        <taxon>Ecdysozoa</taxon>
        <taxon>Arthropoda</taxon>
        <taxon>Hexapoda</taxon>
        <taxon>Insecta</taxon>
        <taxon>Pterygota</taxon>
        <taxon>Neoptera</taxon>
        <taxon>Endopterygota</taxon>
        <taxon>Lepidoptera</taxon>
        <taxon>Glossata</taxon>
        <taxon>Ditrysia</taxon>
        <taxon>Tineoidea</taxon>
        <taxon>Psychidae</taxon>
        <taxon>Oiketicinae</taxon>
        <taxon>Eumeta</taxon>
    </lineage>
</organism>
<accession>A0A4C1VJ64</accession>
<sequence length="125" mass="13532">MFIKVTKLTPTSSASNRKAKPCFITHGIVFFDFRSMHSQLCSGRFNFPNNNNTPDDTAVARQAAAGSPSAAAIRRRCVYGLYNLLLRVRLTPSGRSRASTAGGRRAGAAPSAFLIVLNTCLRVVK</sequence>
<evidence type="ECO:0000313" key="2">
    <source>
        <dbReference type="Proteomes" id="UP000299102"/>
    </source>
</evidence>
<keyword evidence="2" id="KW-1185">Reference proteome</keyword>
<proteinExistence type="predicted"/>
<dbReference type="EMBL" id="BGZK01000360">
    <property type="protein sequence ID" value="GBP39148.1"/>
    <property type="molecule type" value="Genomic_DNA"/>
</dbReference>
<name>A0A4C1VJ64_EUMVA</name>
<protein>
    <submittedName>
        <fullName evidence="1">Uncharacterized protein</fullName>
    </submittedName>
</protein>
<gene>
    <name evidence="1" type="ORF">EVAR_27108_1</name>
</gene>
<comment type="caution">
    <text evidence="1">The sequence shown here is derived from an EMBL/GenBank/DDBJ whole genome shotgun (WGS) entry which is preliminary data.</text>
</comment>
<reference evidence="1 2" key="1">
    <citation type="journal article" date="2019" name="Commun. Biol.">
        <title>The bagworm genome reveals a unique fibroin gene that provides high tensile strength.</title>
        <authorList>
            <person name="Kono N."/>
            <person name="Nakamura H."/>
            <person name="Ohtoshi R."/>
            <person name="Tomita M."/>
            <person name="Numata K."/>
            <person name="Arakawa K."/>
        </authorList>
    </citation>
    <scope>NUCLEOTIDE SEQUENCE [LARGE SCALE GENOMIC DNA]</scope>
</reference>
<evidence type="ECO:0000313" key="1">
    <source>
        <dbReference type="EMBL" id="GBP39148.1"/>
    </source>
</evidence>
<dbReference type="AlphaFoldDB" id="A0A4C1VJ64"/>
<dbReference type="Proteomes" id="UP000299102">
    <property type="component" value="Unassembled WGS sequence"/>
</dbReference>